<dbReference type="PANTHER" id="PTHR10746:SF6">
    <property type="entry name" value="LARGE RIBOSOMAL SUBUNIT PROTEIN UL4M"/>
    <property type="match status" value="1"/>
</dbReference>
<keyword evidence="2 5" id="KW-0689">Ribosomal protein</keyword>
<accession>A0A2M8EQ95</accession>
<dbReference type="GO" id="GO:0003735">
    <property type="term" value="F:structural constituent of ribosome"/>
    <property type="evidence" value="ECO:0007669"/>
    <property type="project" value="InterPro"/>
</dbReference>
<evidence type="ECO:0000313" key="7">
    <source>
        <dbReference type="EMBL" id="PJC24908.1"/>
    </source>
</evidence>
<reference evidence="8" key="1">
    <citation type="submission" date="2017-09" db="EMBL/GenBank/DDBJ databases">
        <title>Depth-based differentiation of microbial function through sediment-hosted aquifers and enrichment of novel symbionts in the deep terrestrial subsurface.</title>
        <authorList>
            <person name="Probst A.J."/>
            <person name="Ladd B."/>
            <person name="Jarett J.K."/>
            <person name="Geller-Mcgrath D.E."/>
            <person name="Sieber C.M.K."/>
            <person name="Emerson J.B."/>
            <person name="Anantharaman K."/>
            <person name="Thomas B.C."/>
            <person name="Malmstrom R."/>
            <person name="Stieglmeier M."/>
            <person name="Klingl A."/>
            <person name="Woyke T."/>
            <person name="Ryan C.M."/>
            <person name="Banfield J.F."/>
        </authorList>
    </citation>
    <scope>NUCLEOTIDE SEQUENCE [LARGE SCALE GENOMIC DNA]</scope>
</reference>
<dbReference type="PANTHER" id="PTHR10746">
    <property type="entry name" value="50S RIBOSOMAL PROTEIN L4"/>
    <property type="match status" value="1"/>
</dbReference>
<dbReference type="InterPro" id="IPR002136">
    <property type="entry name" value="Ribosomal_uL4"/>
</dbReference>
<keyword evidence="3 5" id="KW-0687">Ribonucleoprotein</keyword>
<comment type="similarity">
    <text evidence="1 5">Belongs to the universal ribosomal protein uL4 family.</text>
</comment>
<feature type="region of interest" description="Disordered" evidence="6">
    <location>
        <begin position="53"/>
        <end position="78"/>
    </location>
</feature>
<comment type="function">
    <text evidence="5">Forms part of the polypeptide exit tunnel.</text>
</comment>
<evidence type="ECO:0000256" key="3">
    <source>
        <dbReference type="ARBA" id="ARBA00023274"/>
    </source>
</evidence>
<dbReference type="GO" id="GO:0019843">
    <property type="term" value="F:rRNA binding"/>
    <property type="evidence" value="ECO:0007669"/>
    <property type="project" value="UniProtKB-UniRule"/>
</dbReference>
<comment type="caution">
    <text evidence="7">The sequence shown here is derived from an EMBL/GenBank/DDBJ whole genome shotgun (WGS) entry which is preliminary data.</text>
</comment>
<keyword evidence="5" id="KW-0699">rRNA-binding</keyword>
<evidence type="ECO:0000313" key="8">
    <source>
        <dbReference type="Proteomes" id="UP000230251"/>
    </source>
</evidence>
<dbReference type="GO" id="GO:0005840">
    <property type="term" value="C:ribosome"/>
    <property type="evidence" value="ECO:0007669"/>
    <property type="project" value="UniProtKB-KW"/>
</dbReference>
<gene>
    <name evidence="5" type="primary">rplD</name>
    <name evidence="7" type="ORF">CO057_00325</name>
</gene>
<protein>
    <recommendedName>
        <fullName evidence="4 5">Large ribosomal subunit protein uL4</fullName>
    </recommendedName>
</protein>
<comment type="function">
    <text evidence="5">One of the primary rRNA binding proteins, this protein initially binds near the 5'-end of the 23S rRNA. It is important during the early stages of 50S assembly. It makes multiple contacts with different domains of the 23S rRNA in the assembled 50S subunit and ribosome.</text>
</comment>
<dbReference type="EMBL" id="PFSI01000009">
    <property type="protein sequence ID" value="PJC24908.1"/>
    <property type="molecule type" value="Genomic_DNA"/>
</dbReference>
<name>A0A2M8EQ95_9BACT</name>
<dbReference type="InterPro" id="IPR023574">
    <property type="entry name" value="Ribosomal_uL4_dom_sf"/>
</dbReference>
<comment type="subunit">
    <text evidence="5">Part of the 50S ribosomal subunit.</text>
</comment>
<dbReference type="SUPFAM" id="SSF52166">
    <property type="entry name" value="Ribosomal protein L4"/>
    <property type="match status" value="1"/>
</dbReference>
<evidence type="ECO:0000256" key="2">
    <source>
        <dbReference type="ARBA" id="ARBA00022980"/>
    </source>
</evidence>
<evidence type="ECO:0000256" key="6">
    <source>
        <dbReference type="SAM" id="MobiDB-lite"/>
    </source>
</evidence>
<dbReference type="HAMAP" id="MF_01328_B">
    <property type="entry name" value="Ribosomal_uL4_B"/>
    <property type="match status" value="1"/>
</dbReference>
<evidence type="ECO:0000256" key="1">
    <source>
        <dbReference type="ARBA" id="ARBA00010528"/>
    </source>
</evidence>
<dbReference type="Proteomes" id="UP000230251">
    <property type="component" value="Unassembled WGS sequence"/>
</dbReference>
<dbReference type="Gene3D" id="3.40.1370.10">
    <property type="match status" value="1"/>
</dbReference>
<dbReference type="Pfam" id="PF00573">
    <property type="entry name" value="Ribosomal_L4"/>
    <property type="match status" value="1"/>
</dbReference>
<dbReference type="InterPro" id="IPR013005">
    <property type="entry name" value="Ribosomal_uL4-like"/>
</dbReference>
<sequence>MAKVILYKIDGTKTGDYELPDKLFAVTVNPELVHEAIINQEANSRIVIANTKDRSEVRGGGKKPWKQKGTGRARHGSSRSPIWIGGGVTFGPNLFRQFGKKMNKKAKRKAMAMVLSDKVISNKLVVVEDLAFPEAKTKFVSKMRNSLPGSDSSAVIISAKDNQDIKLAARNLKKTGILPAQSINVKDLARYDYVIASKAAIEAIKETYL</sequence>
<dbReference type="AlphaFoldDB" id="A0A2M8EQ95"/>
<proteinExistence type="inferred from homology"/>
<dbReference type="GO" id="GO:0006412">
    <property type="term" value="P:translation"/>
    <property type="evidence" value="ECO:0007669"/>
    <property type="project" value="UniProtKB-UniRule"/>
</dbReference>
<evidence type="ECO:0000256" key="4">
    <source>
        <dbReference type="ARBA" id="ARBA00035244"/>
    </source>
</evidence>
<feature type="compositionally biased region" description="Basic residues" evidence="6">
    <location>
        <begin position="60"/>
        <end position="77"/>
    </location>
</feature>
<evidence type="ECO:0000256" key="5">
    <source>
        <dbReference type="HAMAP-Rule" id="MF_01328"/>
    </source>
</evidence>
<dbReference type="GO" id="GO:1990904">
    <property type="term" value="C:ribonucleoprotein complex"/>
    <property type="evidence" value="ECO:0007669"/>
    <property type="project" value="UniProtKB-KW"/>
</dbReference>
<keyword evidence="5" id="KW-0694">RNA-binding</keyword>
<organism evidence="7 8">
    <name type="scientific">Candidatus Uhrbacteria bacterium CG_4_9_14_0_2_um_filter_41_50</name>
    <dbReference type="NCBI Taxonomy" id="1975031"/>
    <lineage>
        <taxon>Bacteria</taxon>
        <taxon>Candidatus Uhriibacteriota</taxon>
    </lineage>
</organism>
<dbReference type="NCBIfam" id="TIGR03953">
    <property type="entry name" value="rplD_bact"/>
    <property type="match status" value="1"/>
</dbReference>